<evidence type="ECO:0000256" key="1">
    <source>
        <dbReference type="SAM" id="MobiDB-lite"/>
    </source>
</evidence>
<accession>A0A498K5Y7</accession>
<reference evidence="2 3" key="1">
    <citation type="submission" date="2018-10" db="EMBL/GenBank/DDBJ databases">
        <title>A high-quality apple genome assembly.</title>
        <authorList>
            <person name="Hu J."/>
        </authorList>
    </citation>
    <scope>NUCLEOTIDE SEQUENCE [LARGE SCALE GENOMIC DNA]</scope>
    <source>
        <strain evidence="3">cv. HFTH1</strain>
        <tissue evidence="2">Young leaf</tissue>
    </source>
</reference>
<dbReference type="Proteomes" id="UP000290289">
    <property type="component" value="Chromosome 3"/>
</dbReference>
<comment type="caution">
    <text evidence="2">The sequence shown here is derived from an EMBL/GenBank/DDBJ whole genome shotgun (WGS) entry which is preliminary data.</text>
</comment>
<name>A0A498K5Y7_MALDO</name>
<evidence type="ECO:0000313" key="3">
    <source>
        <dbReference type="Proteomes" id="UP000290289"/>
    </source>
</evidence>
<keyword evidence="3" id="KW-1185">Reference proteome</keyword>
<gene>
    <name evidence="2" type="ORF">DVH24_002886</name>
</gene>
<organism evidence="2 3">
    <name type="scientific">Malus domestica</name>
    <name type="common">Apple</name>
    <name type="synonym">Pyrus malus</name>
    <dbReference type="NCBI Taxonomy" id="3750"/>
    <lineage>
        <taxon>Eukaryota</taxon>
        <taxon>Viridiplantae</taxon>
        <taxon>Streptophyta</taxon>
        <taxon>Embryophyta</taxon>
        <taxon>Tracheophyta</taxon>
        <taxon>Spermatophyta</taxon>
        <taxon>Magnoliopsida</taxon>
        <taxon>eudicotyledons</taxon>
        <taxon>Gunneridae</taxon>
        <taxon>Pentapetalae</taxon>
        <taxon>rosids</taxon>
        <taxon>fabids</taxon>
        <taxon>Rosales</taxon>
        <taxon>Rosaceae</taxon>
        <taxon>Amygdaloideae</taxon>
        <taxon>Maleae</taxon>
        <taxon>Malus</taxon>
    </lineage>
</organism>
<dbReference type="EMBL" id="RDQH01000329">
    <property type="protein sequence ID" value="RXI02808.1"/>
    <property type="molecule type" value="Genomic_DNA"/>
</dbReference>
<protein>
    <submittedName>
        <fullName evidence="2">Uncharacterized protein</fullName>
    </submittedName>
</protein>
<feature type="region of interest" description="Disordered" evidence="1">
    <location>
        <begin position="1"/>
        <end position="51"/>
    </location>
</feature>
<evidence type="ECO:0000313" key="2">
    <source>
        <dbReference type="EMBL" id="RXI02808.1"/>
    </source>
</evidence>
<proteinExistence type="predicted"/>
<dbReference type="AlphaFoldDB" id="A0A498K5Y7"/>
<feature type="compositionally biased region" description="Low complexity" evidence="1">
    <location>
        <begin position="20"/>
        <end position="36"/>
    </location>
</feature>
<sequence length="159" mass="17524">MADRRRRGVRIGTESPTSHSSIASNITTANSTTNPPAQRPRQPVNGGHIPRSIDNQYILTTVADGRLGYTLPSNNGYVRAPQGRVLPAWANPGRIEQYPVDLVSDETTIEESTSSVVIIEEPCTYQAQIRPRGLFFPQMSSQNMQNVTVEILSSDDEEN</sequence>